<dbReference type="GO" id="GO:0110051">
    <property type="term" value="P:metabolite repair"/>
    <property type="evidence" value="ECO:0007669"/>
    <property type="project" value="TreeGrafter"/>
</dbReference>
<comment type="similarity">
    <text evidence="18">Belongs to the NnrE/AIBP family.</text>
</comment>
<accession>A0A5C5EBV0</accession>
<dbReference type="NCBIfam" id="TIGR00196">
    <property type="entry name" value="yjeF_cterm"/>
    <property type="match status" value="1"/>
</dbReference>
<dbReference type="PROSITE" id="PS01050">
    <property type="entry name" value="YJEF_C_2"/>
    <property type="match status" value="1"/>
</dbReference>
<feature type="binding site" evidence="18">
    <location>
        <position position="149"/>
    </location>
    <ligand>
        <name>(6S)-NADPHX</name>
        <dbReference type="ChEBI" id="CHEBI:64076"/>
    </ligand>
</feature>
<comment type="catalytic activity">
    <reaction evidence="15 17 19">
        <text>(6S)-NADHX + ADP = AMP + phosphate + NADH + H(+)</text>
        <dbReference type="Rhea" id="RHEA:32223"/>
        <dbReference type="ChEBI" id="CHEBI:15378"/>
        <dbReference type="ChEBI" id="CHEBI:43474"/>
        <dbReference type="ChEBI" id="CHEBI:57945"/>
        <dbReference type="ChEBI" id="CHEBI:64074"/>
        <dbReference type="ChEBI" id="CHEBI:456215"/>
        <dbReference type="ChEBI" id="CHEBI:456216"/>
        <dbReference type="EC" id="4.2.1.136"/>
    </reaction>
</comment>
<dbReference type="Gene3D" id="3.40.1190.20">
    <property type="match status" value="1"/>
</dbReference>
<keyword evidence="7 17" id="KW-0067">ATP-binding</keyword>
<evidence type="ECO:0000259" key="21">
    <source>
        <dbReference type="PROSITE" id="PS51385"/>
    </source>
</evidence>
<feature type="binding site" evidence="18">
    <location>
        <position position="70"/>
    </location>
    <ligand>
        <name>K(+)</name>
        <dbReference type="ChEBI" id="CHEBI:29103"/>
    </ligand>
</feature>
<comment type="function">
    <text evidence="14 19">Bifunctional enzyme that catalyzes the epimerization of the S- and R-forms of NAD(P)HX and the dehydration of the S-form of NAD(P)HX at the expense of ADP, which is converted to AMP. This allows the repair of both epimers of NAD(P)HX, a damaged form of NAD(P)H that is a result of enzymatic or heat-dependent hydration.</text>
</comment>
<evidence type="ECO:0000256" key="16">
    <source>
        <dbReference type="ARBA" id="ARBA00049209"/>
    </source>
</evidence>
<dbReference type="GO" id="GO:0005524">
    <property type="term" value="F:ATP binding"/>
    <property type="evidence" value="ECO:0007669"/>
    <property type="project" value="UniProtKB-UniRule"/>
</dbReference>
<dbReference type="PROSITE" id="PS51383">
    <property type="entry name" value="YJEF_C_3"/>
    <property type="match status" value="1"/>
</dbReference>
<evidence type="ECO:0000313" key="23">
    <source>
        <dbReference type="Proteomes" id="UP000313395"/>
    </source>
</evidence>
<reference evidence="22 23" key="1">
    <citation type="submission" date="2019-06" db="EMBL/GenBank/DDBJ databases">
        <title>Description Trichococcus psychrophilus sp. nov., isolated from a cold spring, by genomic and phenotypic analyses.</title>
        <authorList>
            <person name="Zakharyuk A."/>
        </authorList>
    </citation>
    <scope>NUCLEOTIDE SEQUENCE [LARGE SCALE GENOMIC DNA]</scope>
    <source>
        <strain evidence="22 23">SKBG</strain>
    </source>
</reference>
<dbReference type="SUPFAM" id="SSF64153">
    <property type="entry name" value="YjeF N-terminal domain-like"/>
    <property type="match status" value="1"/>
</dbReference>
<evidence type="ECO:0000256" key="6">
    <source>
        <dbReference type="ARBA" id="ARBA00022741"/>
    </source>
</evidence>
<comment type="function">
    <text evidence="18">Catalyzes the epimerization of the S- and R-forms of NAD(P)HX, a damaged form of NAD(P)H that is a result of enzymatic or heat-dependent hydration. This is a prerequisite for the S-specific NAD(P)H-hydrate dehydratase to allow the repair of both epimers of NAD(P)HX.</text>
</comment>
<feature type="binding site" evidence="18">
    <location>
        <position position="170"/>
    </location>
    <ligand>
        <name>K(+)</name>
        <dbReference type="ChEBI" id="CHEBI:29103"/>
    </ligand>
</feature>
<feature type="binding site" evidence="18">
    <location>
        <begin position="138"/>
        <end position="144"/>
    </location>
    <ligand>
        <name>(6S)-NADPHX</name>
        <dbReference type="ChEBI" id="CHEBI:64076"/>
    </ligand>
</feature>
<dbReference type="AlphaFoldDB" id="A0A5C5EBV0"/>
<dbReference type="HAMAP" id="MF_01965">
    <property type="entry name" value="NADHX_dehydratase"/>
    <property type="match status" value="1"/>
</dbReference>
<dbReference type="NCBIfam" id="TIGR00197">
    <property type="entry name" value="yjeF_nterm"/>
    <property type="match status" value="1"/>
</dbReference>
<dbReference type="PIRSF" id="PIRSF017184">
    <property type="entry name" value="Nnr"/>
    <property type="match status" value="1"/>
</dbReference>
<proteinExistence type="inferred from homology"/>
<keyword evidence="5 18" id="KW-0479">Metal-binding</keyword>
<evidence type="ECO:0000313" key="22">
    <source>
        <dbReference type="EMBL" id="TNV70238.1"/>
    </source>
</evidence>
<keyword evidence="6 17" id="KW-0547">Nucleotide-binding</keyword>
<dbReference type="HAMAP" id="MF_01966">
    <property type="entry name" value="NADHX_epimerase"/>
    <property type="match status" value="1"/>
</dbReference>
<feature type="binding site" evidence="17">
    <location>
        <position position="469"/>
    </location>
    <ligand>
        <name>(6S)-NADPHX</name>
        <dbReference type="ChEBI" id="CHEBI:64076"/>
    </ligand>
</feature>
<evidence type="ECO:0000256" key="13">
    <source>
        <dbReference type="ARBA" id="ARBA00023268"/>
    </source>
</evidence>
<dbReference type="Pfam" id="PF03853">
    <property type="entry name" value="YjeF_N"/>
    <property type="match status" value="1"/>
</dbReference>
<dbReference type="GO" id="GO:0052856">
    <property type="term" value="F:NAD(P)HX epimerase activity"/>
    <property type="evidence" value="ECO:0007669"/>
    <property type="project" value="UniProtKB-UniRule"/>
</dbReference>
<comment type="similarity">
    <text evidence="4 19">In the C-terminal section; belongs to the NnrD/CARKD family.</text>
</comment>
<feature type="binding site" evidence="17">
    <location>
        <position position="403"/>
    </location>
    <ligand>
        <name>(6S)-NADPHX</name>
        <dbReference type="ChEBI" id="CHEBI:64076"/>
    </ligand>
</feature>
<dbReference type="GO" id="GO:0052855">
    <property type="term" value="F:ADP-dependent NAD(P)H-hydrate dehydratase activity"/>
    <property type="evidence" value="ECO:0007669"/>
    <property type="project" value="UniProtKB-UniRule"/>
</dbReference>
<evidence type="ECO:0000256" key="10">
    <source>
        <dbReference type="ARBA" id="ARBA00023027"/>
    </source>
</evidence>
<sequence length="526" mass="56218">MTSTNHQEEYSMKKLVNSQQMKKIDAFTIDEIGIPAMVLMENAANQVVTAMEERISREDIILVICGSGNNGGDGMAAARILLNHGFQVDVFLIGEREKLSAESKKQLDIIENLEMVIWDDVSEINFKGYTVLVDAIFGIGLDRPAEGKYAETIQLMNEFHGYVFAVDIPSGISADNGQVLGTAVRADVTITFGIEKIGQLLYPGSLHTGKLIVSDIGFPPSAMDVISSNVLFYEESDLFSLPRRAAYSNKGTYGRVVIIAGSANMCGAAFLSAKAAYRTGAGLVQIVTPDENRAILQMQLPEAILTTYQPDGLDKDSERLKIITAVSCADAIVVGPGIGKSDAARTVVDLVLKNSQIPLILDADALNILSDRFNEAALAGNDSRARISEVTQTVPEGSILTPHLKELARLLDKDLADIKADLLGTADFCTADSDLTFVMKDARTVVAHQDERFINATGNNGMATGGSGDVLTGIIAGLLAQGSTPSEAAKLGVYIHGLAGDITAQEKSEYSLMASDLIEALPAVLR</sequence>
<dbReference type="InterPro" id="IPR000631">
    <property type="entry name" value="CARKD"/>
</dbReference>
<dbReference type="Gene3D" id="3.40.50.10260">
    <property type="entry name" value="YjeF N-terminal domain"/>
    <property type="match status" value="1"/>
</dbReference>
<dbReference type="InterPro" id="IPR030677">
    <property type="entry name" value="Nnr"/>
</dbReference>
<dbReference type="InterPro" id="IPR017953">
    <property type="entry name" value="Carbohydrate_kinase_pred_CS"/>
</dbReference>
<feature type="binding site" evidence="18">
    <location>
        <begin position="69"/>
        <end position="73"/>
    </location>
    <ligand>
        <name>(6S)-NADPHX</name>
        <dbReference type="ChEBI" id="CHEBI:64076"/>
    </ligand>
</feature>
<dbReference type="EC" id="5.1.99.6" evidence="19"/>
<dbReference type="InterPro" id="IPR029056">
    <property type="entry name" value="Ribokinase-like"/>
</dbReference>
<evidence type="ECO:0000256" key="19">
    <source>
        <dbReference type="PIRNR" id="PIRNR017184"/>
    </source>
</evidence>
<comment type="similarity">
    <text evidence="17">Belongs to the NnrD/CARKD family.</text>
</comment>
<feature type="binding site" evidence="18">
    <location>
        <position position="167"/>
    </location>
    <ligand>
        <name>(6S)-NADPHX</name>
        <dbReference type="ChEBI" id="CHEBI:64076"/>
    </ligand>
</feature>
<feature type="binding site" evidence="18">
    <location>
        <position position="134"/>
    </location>
    <ligand>
        <name>K(+)</name>
        <dbReference type="ChEBI" id="CHEBI:29103"/>
    </ligand>
</feature>
<dbReference type="EC" id="4.2.1.136" evidence="19"/>
<keyword evidence="12 17" id="KW-0456">Lyase</keyword>
<dbReference type="GO" id="GO:0046872">
    <property type="term" value="F:metal ion binding"/>
    <property type="evidence" value="ECO:0007669"/>
    <property type="project" value="UniProtKB-UniRule"/>
</dbReference>
<keyword evidence="10 17" id="KW-0520">NAD</keyword>
<evidence type="ECO:0000259" key="20">
    <source>
        <dbReference type="PROSITE" id="PS51383"/>
    </source>
</evidence>
<keyword evidence="11 18" id="KW-0413">Isomerase</keyword>
<dbReference type="PROSITE" id="PS51385">
    <property type="entry name" value="YJEF_N"/>
    <property type="match status" value="1"/>
</dbReference>
<comment type="catalytic activity">
    <reaction evidence="16 17 19">
        <text>(6S)-NADPHX + ADP = AMP + phosphate + NADPH + H(+)</text>
        <dbReference type="Rhea" id="RHEA:32235"/>
        <dbReference type="ChEBI" id="CHEBI:15378"/>
        <dbReference type="ChEBI" id="CHEBI:43474"/>
        <dbReference type="ChEBI" id="CHEBI:57783"/>
        <dbReference type="ChEBI" id="CHEBI:64076"/>
        <dbReference type="ChEBI" id="CHEBI:456215"/>
        <dbReference type="ChEBI" id="CHEBI:456216"/>
        <dbReference type="EC" id="4.2.1.136"/>
    </reaction>
</comment>
<keyword evidence="8 17" id="KW-0521">NADP</keyword>
<evidence type="ECO:0000256" key="17">
    <source>
        <dbReference type="HAMAP-Rule" id="MF_01965"/>
    </source>
</evidence>
<feature type="domain" description="YjeF C-terminal" evidence="20">
    <location>
        <begin position="233"/>
        <end position="526"/>
    </location>
</feature>
<evidence type="ECO:0000256" key="11">
    <source>
        <dbReference type="ARBA" id="ARBA00023235"/>
    </source>
</evidence>
<dbReference type="GO" id="GO:0046496">
    <property type="term" value="P:nicotinamide nucleotide metabolic process"/>
    <property type="evidence" value="ECO:0007669"/>
    <property type="project" value="UniProtKB-UniRule"/>
</dbReference>
<keyword evidence="9 18" id="KW-0630">Potassium</keyword>
<evidence type="ECO:0000256" key="7">
    <source>
        <dbReference type="ARBA" id="ARBA00022840"/>
    </source>
</evidence>
<feature type="binding site" evidence="17">
    <location>
        <position position="268"/>
    </location>
    <ligand>
        <name>(6S)-NADPHX</name>
        <dbReference type="ChEBI" id="CHEBI:64076"/>
    </ligand>
</feature>
<dbReference type="Proteomes" id="UP000313395">
    <property type="component" value="Unassembled WGS sequence"/>
</dbReference>
<comment type="function">
    <text evidence="17">Catalyzes the dehydration of the S-form of NAD(P)HX at the expense of ADP, which is converted to AMP. Together with NAD(P)HX epimerase, which catalyzes the epimerization of the S- and R-forms, the enzyme allows the repair of both epimers of NAD(P)HX, a damaged form of NAD(P)H that is a result of enzymatic or heat-dependent hydration.</text>
</comment>
<dbReference type="InterPro" id="IPR004443">
    <property type="entry name" value="YjeF_N_dom"/>
</dbReference>
<protein>
    <recommendedName>
        <fullName evidence="19">Bifunctional NAD(P)H-hydrate repair enzyme</fullName>
    </recommendedName>
    <alternativeName>
        <fullName evidence="19">Nicotinamide nucleotide repair protein</fullName>
    </alternativeName>
    <domain>
        <recommendedName>
            <fullName evidence="19">ADP-dependent (S)-NAD(P)H-hydrate dehydratase</fullName>
            <ecNumber evidence="19">4.2.1.136</ecNumber>
        </recommendedName>
        <alternativeName>
            <fullName evidence="19">ADP-dependent NAD(P)HX dehydratase</fullName>
        </alternativeName>
    </domain>
    <domain>
        <recommendedName>
            <fullName evidence="19">NAD(P)H-hydrate epimerase</fullName>
            <ecNumber evidence="19">5.1.99.6</ecNumber>
        </recommendedName>
    </domain>
</protein>
<comment type="similarity">
    <text evidence="3 19">In the N-terminal section; belongs to the NnrE/AIBP family.</text>
</comment>
<evidence type="ECO:0000256" key="9">
    <source>
        <dbReference type="ARBA" id="ARBA00022958"/>
    </source>
</evidence>
<dbReference type="EMBL" id="VENO01000001">
    <property type="protein sequence ID" value="TNV70238.1"/>
    <property type="molecule type" value="Genomic_DNA"/>
</dbReference>
<dbReference type="Pfam" id="PF01256">
    <property type="entry name" value="Carb_kinase"/>
    <property type="match status" value="1"/>
</dbReference>
<evidence type="ECO:0000256" key="18">
    <source>
        <dbReference type="HAMAP-Rule" id="MF_01966"/>
    </source>
</evidence>
<name>A0A5C5EBV0_9LACT</name>
<dbReference type="InterPro" id="IPR036652">
    <property type="entry name" value="YjeF_N_dom_sf"/>
</dbReference>
<evidence type="ECO:0000256" key="8">
    <source>
        <dbReference type="ARBA" id="ARBA00022857"/>
    </source>
</evidence>
<comment type="cofactor">
    <cofactor evidence="17">
        <name>Mg(2+)</name>
        <dbReference type="ChEBI" id="CHEBI:18420"/>
    </cofactor>
</comment>
<feature type="binding site" evidence="17">
    <location>
        <begin position="440"/>
        <end position="444"/>
    </location>
    <ligand>
        <name>AMP</name>
        <dbReference type="ChEBI" id="CHEBI:456215"/>
    </ligand>
</feature>
<dbReference type="SUPFAM" id="SSF53613">
    <property type="entry name" value="Ribokinase-like"/>
    <property type="match status" value="1"/>
</dbReference>
<evidence type="ECO:0000256" key="3">
    <source>
        <dbReference type="ARBA" id="ARBA00006001"/>
    </source>
</evidence>
<feature type="binding site" evidence="17">
    <location>
        <position position="468"/>
    </location>
    <ligand>
        <name>AMP</name>
        <dbReference type="ChEBI" id="CHEBI:456215"/>
    </ligand>
</feature>
<evidence type="ECO:0000256" key="1">
    <source>
        <dbReference type="ARBA" id="ARBA00000013"/>
    </source>
</evidence>
<feature type="domain" description="YjeF N-terminal" evidence="21">
    <location>
        <begin position="21"/>
        <end position="224"/>
    </location>
</feature>
<comment type="cofactor">
    <cofactor evidence="18 19">
        <name>K(+)</name>
        <dbReference type="ChEBI" id="CHEBI:29103"/>
    </cofactor>
    <text evidence="18 19">Binds 1 potassium ion per subunit.</text>
</comment>
<comment type="catalytic activity">
    <reaction evidence="2 18 19">
        <text>(6R)-NADPHX = (6S)-NADPHX</text>
        <dbReference type="Rhea" id="RHEA:32227"/>
        <dbReference type="ChEBI" id="CHEBI:64076"/>
        <dbReference type="ChEBI" id="CHEBI:64077"/>
        <dbReference type="EC" id="5.1.99.6"/>
    </reaction>
</comment>
<dbReference type="PANTHER" id="PTHR12592:SF0">
    <property type="entry name" value="ATP-DEPENDENT (S)-NAD(P)H-HYDRATE DEHYDRATASE"/>
    <property type="match status" value="1"/>
</dbReference>
<keyword evidence="13" id="KW-0511">Multifunctional enzyme</keyword>
<feature type="binding site" evidence="17">
    <location>
        <position position="337"/>
    </location>
    <ligand>
        <name>(6S)-NADPHX</name>
        <dbReference type="ChEBI" id="CHEBI:64076"/>
    </ligand>
</feature>
<evidence type="ECO:0000256" key="15">
    <source>
        <dbReference type="ARBA" id="ARBA00048238"/>
    </source>
</evidence>
<dbReference type="PANTHER" id="PTHR12592">
    <property type="entry name" value="ATP-DEPENDENT (S)-NAD(P)H-HYDRATE DEHYDRATASE FAMILY MEMBER"/>
    <property type="match status" value="1"/>
</dbReference>
<evidence type="ECO:0000256" key="14">
    <source>
        <dbReference type="ARBA" id="ARBA00025153"/>
    </source>
</evidence>
<evidence type="ECO:0000256" key="12">
    <source>
        <dbReference type="ARBA" id="ARBA00023239"/>
    </source>
</evidence>
<comment type="subunit">
    <text evidence="17">Homotetramer.</text>
</comment>
<dbReference type="CDD" id="cd01171">
    <property type="entry name" value="YXKO-related"/>
    <property type="match status" value="1"/>
</dbReference>
<comment type="caution">
    <text evidence="22">The sequence shown here is derived from an EMBL/GenBank/DDBJ whole genome shotgun (WGS) entry which is preliminary data.</text>
</comment>
<evidence type="ECO:0000256" key="2">
    <source>
        <dbReference type="ARBA" id="ARBA00000909"/>
    </source>
</evidence>
<organism evidence="22 23">
    <name type="scientific">Trichococcus shcherbakoviae subsp. psychrophilus</name>
    <dbReference type="NCBI Taxonomy" id="2585775"/>
    <lineage>
        <taxon>Bacteria</taxon>
        <taxon>Bacillati</taxon>
        <taxon>Bacillota</taxon>
        <taxon>Bacilli</taxon>
        <taxon>Lactobacillales</taxon>
        <taxon>Carnobacteriaceae</taxon>
        <taxon>Trichococcus</taxon>
    </lineage>
</organism>
<keyword evidence="23" id="KW-1185">Reference proteome</keyword>
<evidence type="ECO:0000256" key="5">
    <source>
        <dbReference type="ARBA" id="ARBA00022723"/>
    </source>
</evidence>
<comment type="catalytic activity">
    <reaction evidence="1 18 19">
        <text>(6R)-NADHX = (6S)-NADHX</text>
        <dbReference type="Rhea" id="RHEA:32215"/>
        <dbReference type="ChEBI" id="CHEBI:64074"/>
        <dbReference type="ChEBI" id="CHEBI:64075"/>
        <dbReference type="EC" id="5.1.99.6"/>
    </reaction>
</comment>
<gene>
    <name evidence="18" type="primary">nnrE</name>
    <name evidence="17" type="synonym">nnrD</name>
    <name evidence="22" type="ORF">FHK04_03165</name>
</gene>
<evidence type="ECO:0000256" key="4">
    <source>
        <dbReference type="ARBA" id="ARBA00009524"/>
    </source>
</evidence>